<keyword evidence="3" id="KW-1185">Reference proteome</keyword>
<accession>A0ABP0H255</accession>
<name>A0ABP0H255_CLALP</name>
<dbReference type="InterPro" id="IPR043136">
    <property type="entry name" value="B30.2/SPRY_sf"/>
</dbReference>
<evidence type="ECO:0000313" key="2">
    <source>
        <dbReference type="EMBL" id="CAK8697099.1"/>
    </source>
</evidence>
<protein>
    <submittedName>
        <fullName evidence="2">Uncharacterized protein</fullName>
    </submittedName>
</protein>
<evidence type="ECO:0000313" key="3">
    <source>
        <dbReference type="Proteomes" id="UP001642483"/>
    </source>
</evidence>
<evidence type="ECO:0000256" key="1">
    <source>
        <dbReference type="SAM" id="MobiDB-lite"/>
    </source>
</evidence>
<organism evidence="2 3">
    <name type="scientific">Clavelina lepadiformis</name>
    <name type="common">Light-bulb sea squirt</name>
    <name type="synonym">Ascidia lepadiformis</name>
    <dbReference type="NCBI Taxonomy" id="159417"/>
    <lineage>
        <taxon>Eukaryota</taxon>
        <taxon>Metazoa</taxon>
        <taxon>Chordata</taxon>
        <taxon>Tunicata</taxon>
        <taxon>Ascidiacea</taxon>
        <taxon>Aplousobranchia</taxon>
        <taxon>Clavelinidae</taxon>
        <taxon>Clavelina</taxon>
    </lineage>
</organism>
<feature type="compositionally biased region" description="Polar residues" evidence="1">
    <location>
        <begin position="116"/>
        <end position="125"/>
    </location>
</feature>
<feature type="compositionally biased region" description="Polar residues" evidence="1">
    <location>
        <begin position="218"/>
        <end position="235"/>
    </location>
</feature>
<gene>
    <name evidence="2" type="ORF">CVLEPA_LOCUS30379</name>
</gene>
<comment type="caution">
    <text evidence="2">The sequence shown here is derived from an EMBL/GenBank/DDBJ whole genome shotgun (WGS) entry which is preliminary data.</text>
</comment>
<reference evidence="2 3" key="1">
    <citation type="submission" date="2024-02" db="EMBL/GenBank/DDBJ databases">
        <authorList>
            <person name="Daric V."/>
            <person name="Darras S."/>
        </authorList>
    </citation>
    <scope>NUCLEOTIDE SEQUENCE [LARGE SCALE GENOMIC DNA]</scope>
</reference>
<sequence length="470" mass="53942">MVVVDSTERKQWRNTPRPTSRMNFFEVLSADDNESSRRSDRIWQPIPSGLKHRFTTISGWVCVPRSVVMATTLNEKHENLIEQGQLSTLAEVVNRNKKKLEGVRQKNVHRKKYNCQKPSSKTTNSKYDKEKLFKKVIWRSNESEDEVKPSQRQTPKSLKHQRNITEGLLSSPRRFQEENLEDGHNVHLKPVEQDLYLQSQCKKATQVTLYLPEPAKTPPTSNARKLLNKRSNTSDNDNERCKKLPGYSKRNVRNCRSPDHIAMSRNRPVMTTCTSWFPLSFHDKEKGKLVQLSCDFYGYQSMAEYTELCRSLEDGMAVLEQPIEVGDCIRVKVAEADRRRSLLYVAVSSFDDKKSDLNTSNALPCTRVSCHVMGVPVGDWEFSNEIKRIRENDELLFTVDALGRLKYHKNGEDALVLLQLYDGNPHHFALCLGLGVTKIQLLGGRKKCPDLLNPQNSYKLIPYATQHPIA</sequence>
<dbReference type="Proteomes" id="UP001642483">
    <property type="component" value="Unassembled WGS sequence"/>
</dbReference>
<feature type="region of interest" description="Disordered" evidence="1">
    <location>
        <begin position="212"/>
        <end position="245"/>
    </location>
</feature>
<feature type="region of interest" description="Disordered" evidence="1">
    <location>
        <begin position="101"/>
        <end position="126"/>
    </location>
</feature>
<dbReference type="EMBL" id="CAWYQH010000163">
    <property type="protein sequence ID" value="CAK8697099.1"/>
    <property type="molecule type" value="Genomic_DNA"/>
</dbReference>
<feature type="region of interest" description="Disordered" evidence="1">
    <location>
        <begin position="143"/>
        <end position="171"/>
    </location>
</feature>
<dbReference type="Gene3D" id="2.60.120.920">
    <property type="match status" value="1"/>
</dbReference>
<proteinExistence type="predicted"/>